<dbReference type="Gene3D" id="3.90.79.10">
    <property type="entry name" value="Nucleoside Triphosphate Pyrophosphohydrolase"/>
    <property type="match status" value="1"/>
</dbReference>
<evidence type="ECO:0000313" key="5">
    <source>
        <dbReference type="EMBL" id="OHA04225.1"/>
    </source>
</evidence>
<protein>
    <recommendedName>
        <fullName evidence="4">Nudix hydrolase domain-containing protein</fullName>
    </recommendedName>
</protein>
<dbReference type="InterPro" id="IPR020476">
    <property type="entry name" value="Nudix_hydrolase"/>
</dbReference>
<evidence type="ECO:0000313" key="6">
    <source>
        <dbReference type="Proteomes" id="UP000178510"/>
    </source>
</evidence>
<feature type="domain" description="Nudix hydrolase" evidence="4">
    <location>
        <begin position="5"/>
        <end position="140"/>
    </location>
</feature>
<dbReference type="InterPro" id="IPR020084">
    <property type="entry name" value="NUDIX_hydrolase_CS"/>
</dbReference>
<gene>
    <name evidence="5" type="ORF">A3J58_00630</name>
</gene>
<dbReference type="SUPFAM" id="SSF55811">
    <property type="entry name" value="Nudix"/>
    <property type="match status" value="1"/>
</dbReference>
<comment type="similarity">
    <text evidence="3">Belongs to the Nudix hydrolase family.</text>
</comment>
<name>A0A1G2KXN2_9BACT</name>
<dbReference type="PROSITE" id="PS00893">
    <property type="entry name" value="NUDIX_BOX"/>
    <property type="match status" value="1"/>
</dbReference>
<proteinExistence type="inferred from homology"/>
<keyword evidence="2 3" id="KW-0378">Hydrolase</keyword>
<reference evidence="5 6" key="1">
    <citation type="journal article" date="2016" name="Nat. Commun.">
        <title>Thousands of microbial genomes shed light on interconnected biogeochemical processes in an aquifer system.</title>
        <authorList>
            <person name="Anantharaman K."/>
            <person name="Brown C.T."/>
            <person name="Hug L.A."/>
            <person name="Sharon I."/>
            <person name="Castelle C.J."/>
            <person name="Probst A.J."/>
            <person name="Thomas B.C."/>
            <person name="Singh A."/>
            <person name="Wilkins M.J."/>
            <person name="Karaoz U."/>
            <person name="Brodie E.L."/>
            <person name="Williams K.H."/>
            <person name="Hubbard S.S."/>
            <person name="Banfield J.F."/>
        </authorList>
    </citation>
    <scope>NUCLEOTIDE SEQUENCE [LARGE SCALE GENOMIC DNA]</scope>
</reference>
<evidence type="ECO:0000256" key="3">
    <source>
        <dbReference type="RuleBase" id="RU003476"/>
    </source>
</evidence>
<dbReference type="EMBL" id="MHQM01000009">
    <property type="protein sequence ID" value="OHA04225.1"/>
    <property type="molecule type" value="Genomic_DNA"/>
</dbReference>
<dbReference type="PROSITE" id="PS51462">
    <property type="entry name" value="NUDIX"/>
    <property type="match status" value="1"/>
</dbReference>
<evidence type="ECO:0000256" key="1">
    <source>
        <dbReference type="ARBA" id="ARBA00001946"/>
    </source>
</evidence>
<sequence>MHKGKDYIGVGVTFYCHDGTGRFVMGKRSVNARDEHGMWDLGGGGVEFGESAEDAVRREILEEYGAEMRACEFLGYMDVHREQAGAPTHWISLAFKVLVDPTQIHNAEPDKCDEVRWFTLNDLPDDIHSQLPQFLERFMGMLS</sequence>
<comment type="caution">
    <text evidence="5">The sequence shown here is derived from an EMBL/GenBank/DDBJ whole genome shotgun (WGS) entry which is preliminary data.</text>
</comment>
<dbReference type="InterPro" id="IPR000086">
    <property type="entry name" value="NUDIX_hydrolase_dom"/>
</dbReference>
<dbReference type="PRINTS" id="PR00502">
    <property type="entry name" value="NUDIXFAMILY"/>
</dbReference>
<dbReference type="Proteomes" id="UP000178510">
    <property type="component" value="Unassembled WGS sequence"/>
</dbReference>
<evidence type="ECO:0000256" key="2">
    <source>
        <dbReference type="ARBA" id="ARBA00022801"/>
    </source>
</evidence>
<dbReference type="PANTHER" id="PTHR43046:SF14">
    <property type="entry name" value="MUTT_NUDIX FAMILY PROTEIN"/>
    <property type="match status" value="1"/>
</dbReference>
<dbReference type="InterPro" id="IPR015797">
    <property type="entry name" value="NUDIX_hydrolase-like_dom_sf"/>
</dbReference>
<dbReference type="PANTHER" id="PTHR43046">
    <property type="entry name" value="GDP-MANNOSE MANNOSYL HYDROLASE"/>
    <property type="match status" value="1"/>
</dbReference>
<dbReference type="GO" id="GO:0016787">
    <property type="term" value="F:hydrolase activity"/>
    <property type="evidence" value="ECO:0007669"/>
    <property type="project" value="UniProtKB-KW"/>
</dbReference>
<evidence type="ECO:0000259" key="4">
    <source>
        <dbReference type="PROSITE" id="PS51462"/>
    </source>
</evidence>
<organism evidence="5 6">
    <name type="scientific">Candidatus Sungbacteria bacterium RIFCSPHIGHO2_02_FULL_52_23</name>
    <dbReference type="NCBI Taxonomy" id="1802274"/>
    <lineage>
        <taxon>Bacteria</taxon>
        <taxon>Candidatus Sungiibacteriota</taxon>
    </lineage>
</organism>
<accession>A0A1G2KXN2</accession>
<comment type="cofactor">
    <cofactor evidence="1">
        <name>Mg(2+)</name>
        <dbReference type="ChEBI" id="CHEBI:18420"/>
    </cofactor>
</comment>
<dbReference type="AlphaFoldDB" id="A0A1G2KXN2"/>
<dbReference type="Pfam" id="PF00293">
    <property type="entry name" value="NUDIX"/>
    <property type="match status" value="1"/>
</dbReference>
<dbReference type="STRING" id="1802274.A3J58_00630"/>